<dbReference type="RefSeq" id="WP_228937576.1">
    <property type="nucleotide sequence ID" value="NZ_CAJQYX010000001.1"/>
</dbReference>
<proteinExistence type="predicted"/>
<accession>A0A9N8X4Y2</accession>
<name>A0A9N8X4Y2_9BURK</name>
<dbReference type="Proteomes" id="UP000789704">
    <property type="component" value="Unassembled WGS sequence"/>
</dbReference>
<sequence length="133" mass="13660">MGTFPDSTYRHRGAAAGMAATLLVAGVAHGRPPCPAYVTTPSGSVFNVAALVADNGSPEAGLARVRSARAKIEAGGGCRIFRDVPACEETVELAKLTEAALEQCAAPISRNGPLWPGGPERSEAETQARTGSR</sequence>
<reference evidence="2" key="1">
    <citation type="submission" date="2021-04" db="EMBL/GenBank/DDBJ databases">
        <authorList>
            <person name="Vanwijnsberghe S."/>
        </authorList>
    </citation>
    <scope>NUCLEOTIDE SEQUENCE</scope>
    <source>
        <strain evidence="2">LMG 31841</strain>
    </source>
</reference>
<dbReference type="AlphaFoldDB" id="A0A9N8X4Y2"/>
<dbReference type="EMBL" id="CAJQZC010000010">
    <property type="protein sequence ID" value="CAG4916809.1"/>
    <property type="molecule type" value="Genomic_DNA"/>
</dbReference>
<evidence type="ECO:0000313" key="3">
    <source>
        <dbReference type="Proteomes" id="UP000789704"/>
    </source>
</evidence>
<protein>
    <submittedName>
        <fullName evidence="2">Uncharacterized protein</fullName>
    </submittedName>
</protein>
<gene>
    <name evidence="2" type="ORF">LMG31841_04615</name>
</gene>
<keyword evidence="3" id="KW-1185">Reference proteome</keyword>
<comment type="caution">
    <text evidence="2">The sequence shown here is derived from an EMBL/GenBank/DDBJ whole genome shotgun (WGS) entry which is preliminary data.</text>
</comment>
<evidence type="ECO:0000313" key="2">
    <source>
        <dbReference type="EMBL" id="CAG4916809.1"/>
    </source>
</evidence>
<organism evidence="2 3">
    <name type="scientific">Paraburkholderia saeva</name>
    <dbReference type="NCBI Taxonomy" id="2777537"/>
    <lineage>
        <taxon>Bacteria</taxon>
        <taxon>Pseudomonadati</taxon>
        <taxon>Pseudomonadota</taxon>
        <taxon>Betaproteobacteria</taxon>
        <taxon>Burkholderiales</taxon>
        <taxon>Burkholderiaceae</taxon>
        <taxon>Paraburkholderia</taxon>
    </lineage>
</organism>
<evidence type="ECO:0000256" key="1">
    <source>
        <dbReference type="SAM" id="MobiDB-lite"/>
    </source>
</evidence>
<feature type="region of interest" description="Disordered" evidence="1">
    <location>
        <begin position="108"/>
        <end position="133"/>
    </location>
</feature>